<comment type="caution">
    <text evidence="3">The sequence shown here is derived from an EMBL/GenBank/DDBJ whole genome shotgun (WGS) entry which is preliminary data.</text>
</comment>
<dbReference type="InterPro" id="IPR000868">
    <property type="entry name" value="Isochorismatase-like_dom"/>
</dbReference>
<dbReference type="AlphaFoldDB" id="A0A1Q9B177"/>
<dbReference type="RefSeq" id="WP_075626082.1">
    <property type="nucleotide sequence ID" value="NZ_FOAM01000012.1"/>
</dbReference>
<protein>
    <submittedName>
        <fullName evidence="3">Isochorismatase</fullName>
    </submittedName>
</protein>
<dbReference type="PANTHER" id="PTHR43540:SF1">
    <property type="entry name" value="ISOCHORISMATASE HYDROLASE"/>
    <property type="match status" value="1"/>
</dbReference>
<dbReference type="EMBL" id="MKIP01000030">
    <property type="protein sequence ID" value="OLP61779.1"/>
    <property type="molecule type" value="Genomic_DNA"/>
</dbReference>
<proteinExistence type="predicted"/>
<dbReference type="Pfam" id="PF00857">
    <property type="entry name" value="Isochorismatase"/>
    <property type="match status" value="1"/>
</dbReference>
<dbReference type="InterPro" id="IPR050272">
    <property type="entry name" value="Isochorismatase-like_hydrls"/>
</dbReference>
<evidence type="ECO:0000313" key="4">
    <source>
        <dbReference type="Proteomes" id="UP000186364"/>
    </source>
</evidence>
<sequence>MRQALVIIDMQQIMQDRIEAGRDHVNGQAAQRIVDLAESFRARGMPVLHVRHHEADPASPLHADAPGAAPLTCDMALAGEPVFIKSTSSAFASTDLADHLRREGIGALVVTGAVAGFCVNSTVRAGCDLGFAMTVARDAVLGFDLPEAGLSAETIFAVTMAHLAADFARVVESDAVLAPA</sequence>
<reference evidence="3 4" key="1">
    <citation type="submission" date="2016-09" db="EMBL/GenBank/DDBJ databases">
        <title>Rhizobium sp. nov., a novel species isolated from the rice rhizosphere.</title>
        <authorList>
            <person name="Zhao J."/>
            <person name="Zhang X."/>
        </authorList>
    </citation>
    <scope>NUCLEOTIDE SEQUENCE [LARGE SCALE GENOMIC DNA]</scope>
    <source>
        <strain evidence="3 4">1.7048</strain>
    </source>
</reference>
<organism evidence="3 4">
    <name type="scientific">Xaviernesmea oryzae</name>
    <dbReference type="NCBI Taxonomy" id="464029"/>
    <lineage>
        <taxon>Bacteria</taxon>
        <taxon>Pseudomonadati</taxon>
        <taxon>Pseudomonadota</taxon>
        <taxon>Alphaproteobacteria</taxon>
        <taxon>Hyphomicrobiales</taxon>
        <taxon>Rhizobiaceae</taxon>
        <taxon>Rhizobium/Agrobacterium group</taxon>
        <taxon>Xaviernesmea</taxon>
    </lineage>
</organism>
<dbReference type="Gene3D" id="3.40.50.850">
    <property type="entry name" value="Isochorismatase-like"/>
    <property type="match status" value="1"/>
</dbReference>
<name>A0A1Q9B177_9HYPH</name>
<dbReference type="PANTHER" id="PTHR43540">
    <property type="entry name" value="PEROXYUREIDOACRYLATE/UREIDOACRYLATE AMIDOHYDROLASE-RELATED"/>
    <property type="match status" value="1"/>
</dbReference>
<feature type="domain" description="Isochorismatase-like" evidence="2">
    <location>
        <begin position="4"/>
        <end position="151"/>
    </location>
</feature>
<dbReference type="OrthoDB" id="9807387at2"/>
<dbReference type="SUPFAM" id="SSF52499">
    <property type="entry name" value="Isochorismatase-like hydrolases"/>
    <property type="match status" value="1"/>
</dbReference>
<keyword evidence="1" id="KW-0378">Hydrolase</keyword>
<evidence type="ECO:0000256" key="1">
    <source>
        <dbReference type="ARBA" id="ARBA00022801"/>
    </source>
</evidence>
<dbReference type="Proteomes" id="UP000186364">
    <property type="component" value="Unassembled WGS sequence"/>
</dbReference>
<dbReference type="InterPro" id="IPR036380">
    <property type="entry name" value="Isochorismatase-like_sf"/>
</dbReference>
<keyword evidence="4" id="KW-1185">Reference proteome</keyword>
<dbReference type="GO" id="GO:0016787">
    <property type="term" value="F:hydrolase activity"/>
    <property type="evidence" value="ECO:0007669"/>
    <property type="project" value="UniProtKB-KW"/>
</dbReference>
<evidence type="ECO:0000313" key="3">
    <source>
        <dbReference type="EMBL" id="OLP61779.1"/>
    </source>
</evidence>
<gene>
    <name evidence="3" type="ORF">BJF93_18955</name>
</gene>
<evidence type="ECO:0000259" key="2">
    <source>
        <dbReference type="Pfam" id="PF00857"/>
    </source>
</evidence>
<accession>A0A1Q9B177</accession>